<dbReference type="InterPro" id="IPR020053">
    <property type="entry name" value="Ribosome-bd_factorA_CS"/>
</dbReference>
<dbReference type="PROSITE" id="PS01319">
    <property type="entry name" value="RBFA"/>
    <property type="match status" value="1"/>
</dbReference>
<dbReference type="GO" id="GO:0005829">
    <property type="term" value="C:cytosol"/>
    <property type="evidence" value="ECO:0007669"/>
    <property type="project" value="TreeGrafter"/>
</dbReference>
<comment type="similarity">
    <text evidence="2">Belongs to the RbfA family.</text>
</comment>
<protein>
    <recommendedName>
        <fullName evidence="2">Ribosome-binding factor A</fullName>
    </recommendedName>
</protein>
<evidence type="ECO:0000313" key="5">
    <source>
        <dbReference type="Proteomes" id="UP000824078"/>
    </source>
</evidence>
<dbReference type="Gene3D" id="3.30.300.20">
    <property type="match status" value="1"/>
</dbReference>
<accession>A0A9D1L492</accession>
<feature type="region of interest" description="Disordered" evidence="3">
    <location>
        <begin position="110"/>
        <end position="143"/>
    </location>
</feature>
<dbReference type="NCBIfam" id="TIGR00082">
    <property type="entry name" value="rbfA"/>
    <property type="match status" value="1"/>
</dbReference>
<reference evidence="4" key="2">
    <citation type="journal article" date="2021" name="PeerJ">
        <title>Extensive microbial diversity within the chicken gut microbiome revealed by metagenomics and culture.</title>
        <authorList>
            <person name="Gilroy R."/>
            <person name="Ravi A."/>
            <person name="Getino M."/>
            <person name="Pursley I."/>
            <person name="Horton D.L."/>
            <person name="Alikhan N.F."/>
            <person name="Baker D."/>
            <person name="Gharbi K."/>
            <person name="Hall N."/>
            <person name="Watson M."/>
            <person name="Adriaenssens E.M."/>
            <person name="Foster-Nyarko E."/>
            <person name="Jarju S."/>
            <person name="Secka A."/>
            <person name="Antonio M."/>
            <person name="Oren A."/>
            <person name="Chaudhuri R.R."/>
            <person name="La Ragione R."/>
            <person name="Hildebrand F."/>
            <person name="Pallen M.J."/>
        </authorList>
    </citation>
    <scope>NUCLEOTIDE SEQUENCE</scope>
    <source>
        <strain evidence="4">ChiHjej12B11-29160</strain>
    </source>
</reference>
<dbReference type="SUPFAM" id="SSF89919">
    <property type="entry name" value="Ribosome-binding factor A, RbfA"/>
    <property type="match status" value="1"/>
</dbReference>
<keyword evidence="1 2" id="KW-0690">Ribosome biogenesis</keyword>
<name>A0A9D1L492_9ACTN</name>
<dbReference type="Pfam" id="PF02033">
    <property type="entry name" value="RBFA"/>
    <property type="match status" value="1"/>
</dbReference>
<gene>
    <name evidence="2 4" type="primary">rbfA</name>
    <name evidence="4" type="ORF">IAD17_00560</name>
</gene>
<dbReference type="InterPro" id="IPR023799">
    <property type="entry name" value="RbfA_dom_sf"/>
</dbReference>
<dbReference type="InterPro" id="IPR015946">
    <property type="entry name" value="KH_dom-like_a/b"/>
</dbReference>
<dbReference type="PANTHER" id="PTHR33515:SF1">
    <property type="entry name" value="RIBOSOME-BINDING FACTOR A, CHLOROPLASTIC-RELATED"/>
    <property type="match status" value="1"/>
</dbReference>
<proteinExistence type="inferred from homology"/>
<dbReference type="InterPro" id="IPR000238">
    <property type="entry name" value="RbfA"/>
</dbReference>
<dbReference type="HAMAP" id="MF_00003">
    <property type="entry name" value="RbfA"/>
    <property type="match status" value="1"/>
</dbReference>
<reference evidence="4" key="1">
    <citation type="submission" date="2020-10" db="EMBL/GenBank/DDBJ databases">
        <authorList>
            <person name="Gilroy R."/>
        </authorList>
    </citation>
    <scope>NUCLEOTIDE SEQUENCE</scope>
    <source>
        <strain evidence="4">ChiHjej12B11-29160</strain>
    </source>
</reference>
<dbReference type="Proteomes" id="UP000824078">
    <property type="component" value="Unassembled WGS sequence"/>
</dbReference>
<comment type="subunit">
    <text evidence="2">Monomer. Binds 30S ribosomal subunits, but not 50S ribosomal subunits or 70S ribosomes.</text>
</comment>
<comment type="subcellular location">
    <subcellularLocation>
        <location evidence="2">Cytoplasm</location>
    </subcellularLocation>
</comment>
<feature type="compositionally biased region" description="Basic and acidic residues" evidence="3">
    <location>
        <begin position="115"/>
        <end position="128"/>
    </location>
</feature>
<evidence type="ECO:0000256" key="2">
    <source>
        <dbReference type="HAMAP-Rule" id="MF_00003"/>
    </source>
</evidence>
<evidence type="ECO:0000256" key="1">
    <source>
        <dbReference type="ARBA" id="ARBA00022517"/>
    </source>
</evidence>
<dbReference type="AlphaFoldDB" id="A0A9D1L492"/>
<dbReference type="GO" id="GO:0030490">
    <property type="term" value="P:maturation of SSU-rRNA"/>
    <property type="evidence" value="ECO:0007669"/>
    <property type="project" value="UniProtKB-UniRule"/>
</dbReference>
<evidence type="ECO:0000313" key="4">
    <source>
        <dbReference type="EMBL" id="HIU23406.1"/>
    </source>
</evidence>
<comment type="caution">
    <text evidence="4">The sequence shown here is derived from an EMBL/GenBank/DDBJ whole genome shotgun (WGS) entry which is preliminary data.</text>
</comment>
<sequence>MKQNSGSRRSNELAREKLANILLYEIADPDLAFVTITGVEVSVDRSFMRVYVSCEPDRYDEVLAALARAKGRIRSLLGRSLGWRVTPEIAFTIDTTTDEAERIARALENVPETMSIEKDEQGYPVEHEDGSEEGVSEEGGEAR</sequence>
<keyword evidence="2" id="KW-0963">Cytoplasm</keyword>
<dbReference type="EMBL" id="DVMQ01000003">
    <property type="protein sequence ID" value="HIU23406.1"/>
    <property type="molecule type" value="Genomic_DNA"/>
</dbReference>
<organism evidence="4 5">
    <name type="scientific">Candidatus Coprovicinus avistercoris</name>
    <dbReference type="NCBI Taxonomy" id="2840754"/>
    <lineage>
        <taxon>Bacteria</taxon>
        <taxon>Bacillati</taxon>
        <taxon>Actinomycetota</taxon>
        <taxon>Coriobacteriia</taxon>
        <taxon>Coriobacteriales</taxon>
        <taxon>Coriobacteriaceae</taxon>
        <taxon>Coriobacteriaceae incertae sedis</taxon>
        <taxon>Candidatus Coprovicinus</taxon>
    </lineage>
</organism>
<dbReference type="PANTHER" id="PTHR33515">
    <property type="entry name" value="RIBOSOME-BINDING FACTOR A, CHLOROPLASTIC-RELATED"/>
    <property type="match status" value="1"/>
</dbReference>
<feature type="compositionally biased region" description="Acidic residues" evidence="3">
    <location>
        <begin position="129"/>
        <end position="143"/>
    </location>
</feature>
<evidence type="ECO:0000256" key="3">
    <source>
        <dbReference type="SAM" id="MobiDB-lite"/>
    </source>
</evidence>
<comment type="function">
    <text evidence="2">One of several proteins that assist in the late maturation steps of the functional core of the 30S ribosomal subunit. Associates with free 30S ribosomal subunits (but not with 30S subunits that are part of 70S ribosomes or polysomes). Required for efficient processing of 16S rRNA. May interact with the 5'-terminal helix region of 16S rRNA.</text>
</comment>
<dbReference type="GO" id="GO:0043024">
    <property type="term" value="F:ribosomal small subunit binding"/>
    <property type="evidence" value="ECO:0007669"/>
    <property type="project" value="TreeGrafter"/>
</dbReference>